<name>A0ABN2XM61_9MICC</name>
<organism evidence="2 3">
    <name type="scientific">Kocuria atrinae</name>
    <dbReference type="NCBI Taxonomy" id="592377"/>
    <lineage>
        <taxon>Bacteria</taxon>
        <taxon>Bacillati</taxon>
        <taxon>Actinomycetota</taxon>
        <taxon>Actinomycetes</taxon>
        <taxon>Micrococcales</taxon>
        <taxon>Micrococcaceae</taxon>
        <taxon>Kocuria</taxon>
    </lineage>
</organism>
<keyword evidence="3" id="KW-1185">Reference proteome</keyword>
<evidence type="ECO:0000313" key="3">
    <source>
        <dbReference type="Proteomes" id="UP001500166"/>
    </source>
</evidence>
<feature type="compositionally biased region" description="Basic and acidic residues" evidence="1">
    <location>
        <begin position="23"/>
        <end position="37"/>
    </location>
</feature>
<reference evidence="2 3" key="1">
    <citation type="journal article" date="2019" name="Int. J. Syst. Evol. Microbiol.">
        <title>The Global Catalogue of Microorganisms (GCM) 10K type strain sequencing project: providing services to taxonomists for standard genome sequencing and annotation.</title>
        <authorList>
            <consortium name="The Broad Institute Genomics Platform"/>
            <consortium name="The Broad Institute Genome Sequencing Center for Infectious Disease"/>
            <person name="Wu L."/>
            <person name="Ma J."/>
        </authorList>
    </citation>
    <scope>NUCLEOTIDE SEQUENCE [LARGE SCALE GENOMIC DNA]</scope>
    <source>
        <strain evidence="2 3">JCM 15914</strain>
    </source>
</reference>
<evidence type="ECO:0000256" key="1">
    <source>
        <dbReference type="SAM" id="MobiDB-lite"/>
    </source>
</evidence>
<proteinExistence type="predicted"/>
<protein>
    <submittedName>
        <fullName evidence="2">Uncharacterized protein</fullName>
    </submittedName>
</protein>
<dbReference type="EMBL" id="BAAAQA010000014">
    <property type="protein sequence ID" value="GAA2114750.1"/>
    <property type="molecule type" value="Genomic_DNA"/>
</dbReference>
<comment type="caution">
    <text evidence="2">The sequence shown here is derived from an EMBL/GenBank/DDBJ whole genome shotgun (WGS) entry which is preliminary data.</text>
</comment>
<sequence>MAKSSARPPKRHSGGPSKKPRLSRADAAKAQSDHDNAWRQWVSDSAVEAVDTALTHVQTVVEDQVLQFGAFPVFVVTGSKDGEFELNSLDPAETADRHPDDVLEELRAMTAAKASDLLVAALAYPATLPDRSGARAVIVEVEHRERLSLEVVQEYKTVESKGKAFVNFGDPHTDRRWDPWLFDVRN</sequence>
<dbReference type="RefSeq" id="WP_344224119.1">
    <property type="nucleotide sequence ID" value="NZ_BAAAQA010000014.1"/>
</dbReference>
<gene>
    <name evidence="2" type="ORF">GCM10009824_12230</name>
</gene>
<feature type="region of interest" description="Disordered" evidence="1">
    <location>
        <begin position="1"/>
        <end position="37"/>
    </location>
</feature>
<evidence type="ECO:0000313" key="2">
    <source>
        <dbReference type="EMBL" id="GAA2114750.1"/>
    </source>
</evidence>
<feature type="compositionally biased region" description="Basic residues" evidence="1">
    <location>
        <begin position="8"/>
        <end position="22"/>
    </location>
</feature>
<accession>A0ABN2XM61</accession>
<dbReference type="Proteomes" id="UP001500166">
    <property type="component" value="Unassembled WGS sequence"/>
</dbReference>